<proteinExistence type="predicted"/>
<feature type="compositionally biased region" description="Polar residues" evidence="1">
    <location>
        <begin position="51"/>
        <end position="65"/>
    </location>
</feature>
<dbReference type="Proteomes" id="UP001153714">
    <property type="component" value="Chromosome 5"/>
</dbReference>
<evidence type="ECO:0000256" key="1">
    <source>
        <dbReference type="SAM" id="MobiDB-lite"/>
    </source>
</evidence>
<protein>
    <recommendedName>
        <fullName evidence="4">BESS domain-containing protein</fullName>
    </recommendedName>
</protein>
<feature type="region of interest" description="Disordered" evidence="1">
    <location>
        <begin position="139"/>
        <end position="197"/>
    </location>
</feature>
<dbReference type="OrthoDB" id="8121269at2759"/>
<accession>A0A9N9WI50</accession>
<dbReference type="AlphaFoldDB" id="A0A9N9WI50"/>
<evidence type="ECO:0008006" key="4">
    <source>
        <dbReference type="Google" id="ProtNLM"/>
    </source>
</evidence>
<keyword evidence="3" id="KW-1185">Reference proteome</keyword>
<evidence type="ECO:0000313" key="2">
    <source>
        <dbReference type="EMBL" id="CAG9792683.1"/>
    </source>
</evidence>
<feature type="region of interest" description="Disordered" evidence="1">
    <location>
        <begin position="1"/>
        <end position="79"/>
    </location>
</feature>
<sequence>MSSIELLSQTTAATEEDDEEDNNLVQPSTSHTPKPMALYRRRPATDLAKRQMTSAFGQLTNILNKRQNERPPPPQEDDDCDLFSKLLAKKLRELPPDERKLFMYDIDTLFINKIKERLATHQTPSPVYSVPYPSYSVFLPSPSPSPNRPSTYRTSYSEPLRNASPSPKRPSTSQTSYSEPLPIINILDQPSTSRNTSQTYYVTQPDFRTPTINITSNEVIVPPRENIVNEAFLKAYED</sequence>
<organism evidence="2 3">
    <name type="scientific">Diatraea saccharalis</name>
    <name type="common">sugarcane borer</name>
    <dbReference type="NCBI Taxonomy" id="40085"/>
    <lineage>
        <taxon>Eukaryota</taxon>
        <taxon>Metazoa</taxon>
        <taxon>Ecdysozoa</taxon>
        <taxon>Arthropoda</taxon>
        <taxon>Hexapoda</taxon>
        <taxon>Insecta</taxon>
        <taxon>Pterygota</taxon>
        <taxon>Neoptera</taxon>
        <taxon>Endopterygota</taxon>
        <taxon>Lepidoptera</taxon>
        <taxon>Glossata</taxon>
        <taxon>Ditrysia</taxon>
        <taxon>Pyraloidea</taxon>
        <taxon>Crambidae</taxon>
        <taxon>Crambinae</taxon>
        <taxon>Diatraea</taxon>
    </lineage>
</organism>
<dbReference type="EMBL" id="OU893336">
    <property type="protein sequence ID" value="CAG9792683.1"/>
    <property type="molecule type" value="Genomic_DNA"/>
</dbReference>
<feature type="compositionally biased region" description="Polar residues" evidence="1">
    <location>
        <begin position="163"/>
        <end position="178"/>
    </location>
</feature>
<reference evidence="2" key="2">
    <citation type="submission" date="2022-10" db="EMBL/GenBank/DDBJ databases">
        <authorList>
            <consortium name="ENA_rothamsted_submissions"/>
            <consortium name="culmorum"/>
            <person name="King R."/>
        </authorList>
    </citation>
    <scope>NUCLEOTIDE SEQUENCE</scope>
</reference>
<evidence type="ECO:0000313" key="3">
    <source>
        <dbReference type="Proteomes" id="UP001153714"/>
    </source>
</evidence>
<reference evidence="2" key="1">
    <citation type="submission" date="2021-12" db="EMBL/GenBank/DDBJ databases">
        <authorList>
            <person name="King R."/>
        </authorList>
    </citation>
    <scope>NUCLEOTIDE SEQUENCE</scope>
</reference>
<name>A0A9N9WI50_9NEOP</name>
<feature type="compositionally biased region" description="Polar residues" evidence="1">
    <location>
        <begin position="188"/>
        <end position="197"/>
    </location>
</feature>
<feature type="compositionally biased region" description="Polar residues" evidence="1">
    <location>
        <begin position="23"/>
        <end position="32"/>
    </location>
</feature>
<gene>
    <name evidence="2" type="ORF">DIATSA_LOCUS10193</name>
</gene>